<protein>
    <recommendedName>
        <fullName evidence="4">Heme exporter protein D</fullName>
    </recommendedName>
</protein>
<comment type="caution">
    <text evidence="2">The sequence shown here is derived from an EMBL/GenBank/DDBJ whole genome shotgun (WGS) entry which is preliminary data.</text>
</comment>
<evidence type="ECO:0000313" key="2">
    <source>
        <dbReference type="EMBL" id="MDC8754264.1"/>
    </source>
</evidence>
<keyword evidence="1" id="KW-0472">Membrane</keyword>
<accession>A0ABT5JNS8</accession>
<keyword evidence="1" id="KW-0812">Transmembrane</keyword>
<sequence length="55" mass="6322">MDSESFGWIELVFFYGLAIGFGVWQWVSMDRKLKKTRAEREAKEAAERDGDPPAV</sequence>
<evidence type="ECO:0000256" key="1">
    <source>
        <dbReference type="SAM" id="Phobius"/>
    </source>
</evidence>
<feature type="transmembrane region" description="Helical" evidence="1">
    <location>
        <begin position="6"/>
        <end position="27"/>
    </location>
</feature>
<dbReference type="RefSeq" id="WP_273677121.1">
    <property type="nucleotide sequence ID" value="NZ_JAQQXQ010000004.1"/>
</dbReference>
<keyword evidence="1" id="KW-1133">Transmembrane helix</keyword>
<dbReference type="Proteomes" id="UP001216558">
    <property type="component" value="Unassembled WGS sequence"/>
</dbReference>
<proteinExistence type="predicted"/>
<keyword evidence="3" id="KW-1185">Reference proteome</keyword>
<gene>
    <name evidence="2" type="ORF">OIK40_06360</name>
</gene>
<reference evidence="2 3" key="1">
    <citation type="submission" date="2022-10" db="EMBL/GenBank/DDBJ databases">
        <title>Erythrobacter sp. sf7 Genome sequencing.</title>
        <authorList>
            <person name="Park S."/>
        </authorList>
    </citation>
    <scope>NUCLEOTIDE SEQUENCE [LARGE SCALE GENOMIC DNA]</scope>
    <source>
        <strain evidence="3">sf7</strain>
    </source>
</reference>
<evidence type="ECO:0008006" key="4">
    <source>
        <dbReference type="Google" id="ProtNLM"/>
    </source>
</evidence>
<organism evidence="2 3">
    <name type="scientific">Erythrobacter fulvus</name>
    <dbReference type="NCBI Taxonomy" id="2987523"/>
    <lineage>
        <taxon>Bacteria</taxon>
        <taxon>Pseudomonadati</taxon>
        <taxon>Pseudomonadota</taxon>
        <taxon>Alphaproteobacteria</taxon>
        <taxon>Sphingomonadales</taxon>
        <taxon>Erythrobacteraceae</taxon>
        <taxon>Erythrobacter/Porphyrobacter group</taxon>
        <taxon>Erythrobacter</taxon>
    </lineage>
</organism>
<name>A0ABT5JNS8_9SPHN</name>
<dbReference type="EMBL" id="JAQQXQ010000004">
    <property type="protein sequence ID" value="MDC8754264.1"/>
    <property type="molecule type" value="Genomic_DNA"/>
</dbReference>
<evidence type="ECO:0000313" key="3">
    <source>
        <dbReference type="Proteomes" id="UP001216558"/>
    </source>
</evidence>